<dbReference type="GO" id="GO:0000155">
    <property type="term" value="F:phosphorelay sensor kinase activity"/>
    <property type="evidence" value="ECO:0007669"/>
    <property type="project" value="InterPro"/>
</dbReference>
<evidence type="ECO:0000256" key="3">
    <source>
        <dbReference type="ARBA" id="ARBA00022553"/>
    </source>
</evidence>
<dbReference type="CDD" id="cd00082">
    <property type="entry name" value="HisKA"/>
    <property type="match status" value="1"/>
</dbReference>
<comment type="catalytic activity">
    <reaction evidence="1">
        <text>ATP + protein L-histidine = ADP + protein N-phospho-L-histidine.</text>
        <dbReference type="EC" id="2.7.13.3"/>
    </reaction>
</comment>
<gene>
    <name evidence="5" type="ORF">AVDCRST_MAG18-3009</name>
</gene>
<dbReference type="InterPro" id="IPR003661">
    <property type="entry name" value="HisK_dim/P_dom"/>
</dbReference>
<name>A0A6J4VIB5_9BACT</name>
<dbReference type="Pfam" id="PF00512">
    <property type="entry name" value="HisKA"/>
    <property type="match status" value="1"/>
</dbReference>
<dbReference type="SUPFAM" id="SSF47384">
    <property type="entry name" value="Homodimeric domain of signal transducing histidine kinase"/>
    <property type="match status" value="1"/>
</dbReference>
<dbReference type="Gene3D" id="1.10.287.130">
    <property type="match status" value="1"/>
</dbReference>
<dbReference type="PROSITE" id="PS50109">
    <property type="entry name" value="HIS_KIN"/>
    <property type="match status" value="1"/>
</dbReference>
<evidence type="ECO:0000256" key="1">
    <source>
        <dbReference type="ARBA" id="ARBA00000085"/>
    </source>
</evidence>
<dbReference type="InterPro" id="IPR004358">
    <property type="entry name" value="Sig_transdc_His_kin-like_C"/>
</dbReference>
<dbReference type="SMART" id="SM00388">
    <property type="entry name" value="HisKA"/>
    <property type="match status" value="1"/>
</dbReference>
<dbReference type="Gene3D" id="3.30.565.10">
    <property type="entry name" value="Histidine kinase-like ATPase, C-terminal domain"/>
    <property type="match status" value="1"/>
</dbReference>
<dbReference type="AlphaFoldDB" id="A0A6J4VIB5"/>
<dbReference type="EC" id="2.7.13.3" evidence="2"/>
<organism evidence="5">
    <name type="scientific">uncultured Thermomicrobiales bacterium</name>
    <dbReference type="NCBI Taxonomy" id="1645740"/>
    <lineage>
        <taxon>Bacteria</taxon>
        <taxon>Pseudomonadati</taxon>
        <taxon>Thermomicrobiota</taxon>
        <taxon>Thermomicrobia</taxon>
        <taxon>Thermomicrobiales</taxon>
        <taxon>environmental samples</taxon>
    </lineage>
</organism>
<reference evidence="5" key="1">
    <citation type="submission" date="2020-02" db="EMBL/GenBank/DDBJ databases">
        <authorList>
            <person name="Meier V. D."/>
        </authorList>
    </citation>
    <scope>NUCLEOTIDE SEQUENCE</scope>
    <source>
        <strain evidence="5">AVDCRST_MAG18</strain>
    </source>
</reference>
<dbReference type="CDD" id="cd00075">
    <property type="entry name" value="HATPase"/>
    <property type="match status" value="1"/>
</dbReference>
<dbReference type="InterPro" id="IPR036890">
    <property type="entry name" value="HATPase_C_sf"/>
</dbReference>
<feature type="domain" description="Histidine kinase" evidence="4">
    <location>
        <begin position="188"/>
        <end position="407"/>
    </location>
</feature>
<dbReference type="Pfam" id="PF14361">
    <property type="entry name" value="RsbRD_N"/>
    <property type="match status" value="1"/>
</dbReference>
<dbReference type="InterPro" id="IPR005467">
    <property type="entry name" value="His_kinase_dom"/>
</dbReference>
<accession>A0A6J4VIB5</accession>
<dbReference type="InterPro" id="IPR003594">
    <property type="entry name" value="HATPase_dom"/>
</dbReference>
<protein>
    <recommendedName>
        <fullName evidence="2">histidine kinase</fullName>
        <ecNumber evidence="2">2.7.13.3</ecNumber>
    </recommendedName>
</protein>
<sequence length="408" mass="43743">MAEEKRAEIIANEIIATEEVARQAATYASASDLSWVAGALTARREAIIDSWLAVTAAQPFHHGQRERAVADHIPELFDALVALLERAAPRWIEPGAPLDDAAVREAAELHAKMRVAQGLEPAHVSTEFRLLRQELWRTLREALPDGASLRDTIGAQILLNDALDGAMTLALTALTAQITQVREEFLATVVHEVRRPLTVMRGNAALARRLLGRPEPNMAQVDILLGRIEEATTQMNALLSTLVELSQAALGGFALNLTSGDLAAIVEGTIAQAGPGAARVRLIVAPGLDTTGRWDIERLPQIFSNLLENALKYSPAATPVTVTIAGEGEGFVCRVTDEGIGIPAEELSGLFARYRRASNAVSDGIEGLGLGLYLCRALVEMHGGRIWASSPGRGQGVTMHVALPRVVE</sequence>
<evidence type="ECO:0000313" key="5">
    <source>
        <dbReference type="EMBL" id="CAA9580084.1"/>
    </source>
</evidence>
<dbReference type="SMART" id="SM00387">
    <property type="entry name" value="HATPase_c"/>
    <property type="match status" value="1"/>
</dbReference>
<dbReference type="PRINTS" id="PR00344">
    <property type="entry name" value="BCTRLSENSOR"/>
</dbReference>
<proteinExistence type="predicted"/>
<dbReference type="InterPro" id="IPR036097">
    <property type="entry name" value="HisK_dim/P_sf"/>
</dbReference>
<dbReference type="SUPFAM" id="SSF55874">
    <property type="entry name" value="ATPase domain of HSP90 chaperone/DNA topoisomerase II/histidine kinase"/>
    <property type="match status" value="1"/>
</dbReference>
<evidence type="ECO:0000256" key="2">
    <source>
        <dbReference type="ARBA" id="ARBA00012438"/>
    </source>
</evidence>
<keyword evidence="3" id="KW-0597">Phosphoprotein</keyword>
<evidence type="ECO:0000259" key="4">
    <source>
        <dbReference type="PROSITE" id="PS50109"/>
    </source>
</evidence>
<dbReference type="EMBL" id="CADCWN010000226">
    <property type="protein sequence ID" value="CAA9580084.1"/>
    <property type="molecule type" value="Genomic_DNA"/>
</dbReference>
<dbReference type="PANTHER" id="PTHR43547">
    <property type="entry name" value="TWO-COMPONENT HISTIDINE KINASE"/>
    <property type="match status" value="1"/>
</dbReference>
<dbReference type="InterPro" id="IPR025751">
    <property type="entry name" value="RsbRD_N_dom"/>
</dbReference>
<dbReference type="Pfam" id="PF02518">
    <property type="entry name" value="HATPase_c"/>
    <property type="match status" value="1"/>
</dbReference>
<dbReference type="PANTHER" id="PTHR43547:SF2">
    <property type="entry name" value="HYBRID SIGNAL TRANSDUCTION HISTIDINE KINASE C"/>
    <property type="match status" value="1"/>
</dbReference>